<comment type="similarity">
    <text evidence="1">Belongs to the ABC transporter superfamily.</text>
</comment>
<dbReference type="InterPro" id="IPR003593">
    <property type="entry name" value="AAA+_ATPase"/>
</dbReference>
<gene>
    <name evidence="6" type="ORF">RV15_GL000033</name>
</gene>
<accession>A0AA91GMS9</accession>
<evidence type="ECO:0000256" key="1">
    <source>
        <dbReference type="ARBA" id="ARBA00005417"/>
    </source>
</evidence>
<evidence type="ECO:0000259" key="5">
    <source>
        <dbReference type="PROSITE" id="PS50893"/>
    </source>
</evidence>
<evidence type="ECO:0000256" key="2">
    <source>
        <dbReference type="ARBA" id="ARBA00022448"/>
    </source>
</evidence>
<organism evidence="6 7">
    <name type="scientific">Enterococcus silesiacus</name>
    <dbReference type="NCBI Taxonomy" id="332949"/>
    <lineage>
        <taxon>Bacteria</taxon>
        <taxon>Bacillati</taxon>
        <taxon>Bacillota</taxon>
        <taxon>Bacilli</taxon>
        <taxon>Lactobacillales</taxon>
        <taxon>Enterococcaceae</taxon>
        <taxon>Enterococcus</taxon>
    </lineage>
</organism>
<dbReference type="SUPFAM" id="SSF52540">
    <property type="entry name" value="P-loop containing nucleoside triphosphate hydrolases"/>
    <property type="match status" value="1"/>
</dbReference>
<keyword evidence="2" id="KW-0813">Transport</keyword>
<proteinExistence type="inferred from homology"/>
<name>A0AA91GMS9_9ENTE</name>
<dbReference type="GO" id="GO:0016887">
    <property type="term" value="F:ATP hydrolysis activity"/>
    <property type="evidence" value="ECO:0007669"/>
    <property type="project" value="InterPro"/>
</dbReference>
<dbReference type="InterPro" id="IPR003439">
    <property type="entry name" value="ABC_transporter-like_ATP-bd"/>
</dbReference>
<evidence type="ECO:0000313" key="7">
    <source>
        <dbReference type="Proteomes" id="UP000183039"/>
    </source>
</evidence>
<protein>
    <recommendedName>
        <fullName evidence="5">ABC transporter domain-containing protein</fullName>
    </recommendedName>
</protein>
<keyword evidence="4" id="KW-0067">ATP-binding</keyword>
<dbReference type="PANTHER" id="PTHR42711">
    <property type="entry name" value="ABC TRANSPORTER ATP-BINDING PROTEIN"/>
    <property type="match status" value="1"/>
</dbReference>
<dbReference type="InterPro" id="IPR050763">
    <property type="entry name" value="ABC_transporter_ATP-binding"/>
</dbReference>
<keyword evidence="3" id="KW-0547">Nucleotide-binding</keyword>
<dbReference type="SMART" id="SM00382">
    <property type="entry name" value="AAA"/>
    <property type="match status" value="1"/>
</dbReference>
<dbReference type="Gene3D" id="3.40.50.300">
    <property type="entry name" value="P-loop containing nucleotide triphosphate hydrolases"/>
    <property type="match status" value="1"/>
</dbReference>
<dbReference type="EMBL" id="JXLC01000001">
    <property type="protein sequence ID" value="OJG93431.1"/>
    <property type="molecule type" value="Genomic_DNA"/>
</dbReference>
<reference evidence="6 7" key="1">
    <citation type="submission" date="2014-12" db="EMBL/GenBank/DDBJ databases">
        <title>Draft genome sequences of 29 type strains of Enterococci.</title>
        <authorList>
            <person name="Zhong Z."/>
            <person name="Sun Z."/>
            <person name="Liu W."/>
            <person name="Zhang W."/>
            <person name="Zhang H."/>
        </authorList>
    </citation>
    <scope>NUCLEOTIDE SEQUENCE [LARGE SCALE GENOMIC DNA]</scope>
    <source>
        <strain evidence="6 7">DSM 22801</strain>
    </source>
</reference>
<evidence type="ECO:0000256" key="4">
    <source>
        <dbReference type="ARBA" id="ARBA00022840"/>
    </source>
</evidence>
<evidence type="ECO:0000313" key="6">
    <source>
        <dbReference type="EMBL" id="OJG93431.1"/>
    </source>
</evidence>
<dbReference type="AlphaFoldDB" id="A0AA91GMS9"/>
<dbReference type="PANTHER" id="PTHR42711:SF5">
    <property type="entry name" value="ABC TRANSPORTER ATP-BINDING PROTEIN NATA"/>
    <property type="match status" value="1"/>
</dbReference>
<dbReference type="Pfam" id="PF00005">
    <property type="entry name" value="ABC_tran"/>
    <property type="match status" value="1"/>
</dbReference>
<dbReference type="PROSITE" id="PS50893">
    <property type="entry name" value="ABC_TRANSPORTER_2"/>
    <property type="match status" value="1"/>
</dbReference>
<dbReference type="Proteomes" id="UP000183039">
    <property type="component" value="Unassembled WGS sequence"/>
</dbReference>
<evidence type="ECO:0000256" key="3">
    <source>
        <dbReference type="ARBA" id="ARBA00022741"/>
    </source>
</evidence>
<feature type="domain" description="ABC transporter" evidence="5">
    <location>
        <begin position="10"/>
        <end position="236"/>
    </location>
</feature>
<dbReference type="CDD" id="cd03230">
    <property type="entry name" value="ABC_DR_subfamily_A"/>
    <property type="match status" value="1"/>
</dbReference>
<comment type="caution">
    <text evidence="6">The sequence shown here is derived from an EMBL/GenBank/DDBJ whole genome shotgun (WGS) entry which is preliminary data.</text>
</comment>
<dbReference type="InterPro" id="IPR027417">
    <property type="entry name" value="P-loop_NTPase"/>
</dbReference>
<dbReference type="GO" id="GO:0005524">
    <property type="term" value="F:ATP binding"/>
    <property type="evidence" value="ECO:0007669"/>
    <property type="project" value="UniProtKB-KW"/>
</dbReference>
<sequence>MRRSNQMKAIELKGLTKLYKKQPAIDQVALSVEKGEIYGFIGPNGAGKSTTIKAMLNFIYPDQGAATLLGLDSIKDAKEIRKRTGYVSSDVRFYPNMTTLEVLKYVAEFHQLKNSKQQIDYFIELFDIDAKKKMSDLSLGNKKKIAITAGILPNPELLILDEPTNGLDPLMQHRLFEELEKYNQKGMTIFLSSHDLNEVQQHAHRAAFIRQGEIITVQDITKEKALGKVITLTGDHIPLSLFEKIGAAILKHQGNETRLLYEGDLHKVLPLLADPSIQDFTVTNPELEDQFMALYEGGDGQ</sequence>